<keyword evidence="7" id="KW-1185">Reference proteome</keyword>
<dbReference type="PANTHER" id="PTHR43790:SF9">
    <property type="entry name" value="GALACTOFURANOSE TRANSPORTER ATP-BINDING PROTEIN YTFR"/>
    <property type="match status" value="1"/>
</dbReference>
<gene>
    <name evidence="6" type="ORF">BKA10_003167</name>
</gene>
<evidence type="ECO:0000256" key="3">
    <source>
        <dbReference type="ARBA" id="ARBA00022741"/>
    </source>
</evidence>
<dbReference type="PROSITE" id="PS00211">
    <property type="entry name" value="ABC_TRANSPORTER_1"/>
    <property type="match status" value="1"/>
</dbReference>
<dbReference type="InterPro" id="IPR027417">
    <property type="entry name" value="P-loop_NTPase"/>
</dbReference>
<accession>A0AA40SS25</accession>
<dbReference type="InterPro" id="IPR003439">
    <property type="entry name" value="ABC_transporter-like_ATP-bd"/>
</dbReference>
<dbReference type="PANTHER" id="PTHR43790">
    <property type="entry name" value="CARBOHYDRATE TRANSPORT ATP-BINDING PROTEIN MG119-RELATED"/>
    <property type="match status" value="1"/>
</dbReference>
<dbReference type="InterPro" id="IPR003593">
    <property type="entry name" value="AAA+_ATPase"/>
</dbReference>
<comment type="caution">
    <text evidence="6">The sequence shown here is derived from an EMBL/GenBank/DDBJ whole genome shotgun (WGS) entry which is preliminary data.</text>
</comment>
<dbReference type="InterPro" id="IPR050107">
    <property type="entry name" value="ABC_carbohydrate_import_ATPase"/>
</dbReference>
<dbReference type="InterPro" id="IPR017871">
    <property type="entry name" value="ABC_transporter-like_CS"/>
</dbReference>
<name>A0AA40SS25_9MICO</name>
<evidence type="ECO:0000259" key="5">
    <source>
        <dbReference type="PROSITE" id="PS50893"/>
    </source>
</evidence>
<dbReference type="Pfam" id="PF00005">
    <property type="entry name" value="ABC_tran"/>
    <property type="match status" value="2"/>
</dbReference>
<dbReference type="CDD" id="cd03216">
    <property type="entry name" value="ABC_Carb_Monos_I"/>
    <property type="match status" value="1"/>
</dbReference>
<dbReference type="GO" id="GO:0005524">
    <property type="term" value="F:ATP binding"/>
    <property type="evidence" value="ECO:0007669"/>
    <property type="project" value="UniProtKB-KW"/>
</dbReference>
<dbReference type="EMBL" id="JACIFH010000001">
    <property type="protein sequence ID" value="MBB4141373.1"/>
    <property type="molecule type" value="Genomic_DNA"/>
</dbReference>
<feature type="domain" description="ABC transporter" evidence="5">
    <location>
        <begin position="243"/>
        <end position="500"/>
    </location>
</feature>
<keyword evidence="4" id="KW-0067">ATP-binding</keyword>
<keyword evidence="3" id="KW-0547">Nucleotide-binding</keyword>
<feature type="domain" description="ABC transporter" evidence="5">
    <location>
        <begin position="4"/>
        <end position="239"/>
    </location>
</feature>
<dbReference type="PROSITE" id="PS50893">
    <property type="entry name" value="ABC_TRANSPORTER_2"/>
    <property type="match status" value="2"/>
</dbReference>
<evidence type="ECO:0000313" key="7">
    <source>
        <dbReference type="Proteomes" id="UP000549113"/>
    </source>
</evidence>
<dbReference type="AlphaFoldDB" id="A0AA40SS25"/>
<evidence type="ECO:0000256" key="4">
    <source>
        <dbReference type="ARBA" id="ARBA00022840"/>
    </source>
</evidence>
<dbReference type="CDD" id="cd03215">
    <property type="entry name" value="ABC_Carb_Monos_II"/>
    <property type="match status" value="1"/>
</dbReference>
<evidence type="ECO:0000313" key="6">
    <source>
        <dbReference type="EMBL" id="MBB4141373.1"/>
    </source>
</evidence>
<evidence type="ECO:0000256" key="2">
    <source>
        <dbReference type="ARBA" id="ARBA00022737"/>
    </source>
</evidence>
<dbReference type="GO" id="GO:0016887">
    <property type="term" value="F:ATP hydrolysis activity"/>
    <property type="evidence" value="ECO:0007669"/>
    <property type="project" value="InterPro"/>
</dbReference>
<dbReference type="SUPFAM" id="SSF52540">
    <property type="entry name" value="P-loop containing nucleoside triphosphate hydrolases"/>
    <property type="match status" value="2"/>
</dbReference>
<organism evidence="6 7">
    <name type="scientific">Microbacterium invictum</name>
    <dbReference type="NCBI Taxonomy" id="515415"/>
    <lineage>
        <taxon>Bacteria</taxon>
        <taxon>Bacillati</taxon>
        <taxon>Actinomycetota</taxon>
        <taxon>Actinomycetes</taxon>
        <taxon>Micrococcales</taxon>
        <taxon>Microbacteriaceae</taxon>
        <taxon>Microbacterium</taxon>
    </lineage>
</organism>
<dbReference type="Proteomes" id="UP000549113">
    <property type="component" value="Unassembled WGS sequence"/>
</dbReference>
<sequence>MHALEAQGIHKSYGGVRALRDVSLALKPGSVHALLGENGAGKSTLVRIMTGAATPDSGTLRLDGAEATFASTADAVRKGVAVVSQELSLFPHLSVLANMFPMREPRWGPFINRGRMLQLAQPILDQLGVTASPHAPVHTLSLADRQLVEIGKALVSEPRVLLLDEPTSALEGGATERLLGILRVLKERDVAVVFVSHLLEEVVSVCDEVTVLRDGAVVIQCERIADHTIPSLVKAMIGDKQVVVLTDAVEAALELTGEAGSGLEIDEVALAGAEGTVSFTANPGEVVGLVGLIGAGPIELLRVIAGIDRPVSGTVTLPGGVRAPRNQRDAVRCGVAYVSGDRRLGLMIDKPIWENIVQVRAMALAKDGLLLNKGSLIARAAQHIDSIGIKVPSPIAAVNALSGGNQQKVVLAKWLDNAPTTILLDDPTRGVDIGARAEIHALLRGSARAGAVVLLCSTDLEELTGACDRVLVFYRGSVCAELRGDELTSQNMLELMNTGELVA</sequence>
<keyword evidence="6" id="KW-0762">Sugar transport</keyword>
<protein>
    <submittedName>
        <fullName evidence="6">ABC-type sugar transport system ATPase subunit</fullName>
    </submittedName>
</protein>
<dbReference type="SMART" id="SM00382">
    <property type="entry name" value="AAA"/>
    <property type="match status" value="2"/>
</dbReference>
<dbReference type="Gene3D" id="3.40.50.300">
    <property type="entry name" value="P-loop containing nucleotide triphosphate hydrolases"/>
    <property type="match status" value="2"/>
</dbReference>
<dbReference type="RefSeq" id="WP_183500856.1">
    <property type="nucleotide sequence ID" value="NZ_BAABCO010000003.1"/>
</dbReference>
<reference evidence="6 7" key="1">
    <citation type="submission" date="2020-08" db="EMBL/GenBank/DDBJ databases">
        <title>Sequencing the genomes of 1000 actinobacteria strains.</title>
        <authorList>
            <person name="Klenk H.-P."/>
        </authorList>
    </citation>
    <scope>NUCLEOTIDE SEQUENCE [LARGE SCALE GENOMIC DNA]</scope>
    <source>
        <strain evidence="6 7">DSM 19600</strain>
    </source>
</reference>
<proteinExistence type="predicted"/>
<evidence type="ECO:0000256" key="1">
    <source>
        <dbReference type="ARBA" id="ARBA00022448"/>
    </source>
</evidence>
<keyword evidence="1" id="KW-0813">Transport</keyword>
<keyword evidence="2" id="KW-0677">Repeat</keyword>